<feature type="chain" id="PRO_5023071508" evidence="5">
    <location>
        <begin position="24"/>
        <end position="263"/>
    </location>
</feature>
<dbReference type="Proteomes" id="UP000321272">
    <property type="component" value="Chromosome"/>
</dbReference>
<evidence type="ECO:0000256" key="2">
    <source>
        <dbReference type="ARBA" id="ARBA00010333"/>
    </source>
</evidence>
<feature type="domain" description="Ionotropic glutamate receptor C-terminal" evidence="7">
    <location>
        <begin position="26"/>
        <end position="254"/>
    </location>
</feature>
<protein>
    <submittedName>
        <fullName evidence="8">ABC transporter substrate-binding protein</fullName>
    </submittedName>
</protein>
<comment type="subcellular location">
    <subcellularLocation>
        <location evidence="1">Cell envelope</location>
    </subcellularLocation>
</comment>
<dbReference type="GO" id="GO:0016020">
    <property type="term" value="C:membrane"/>
    <property type="evidence" value="ECO:0007669"/>
    <property type="project" value="InterPro"/>
</dbReference>
<dbReference type="AlphaFoldDB" id="A0A5B8SWD7"/>
<dbReference type="CDD" id="cd13703">
    <property type="entry name" value="PBP2_HisJ_LAO"/>
    <property type="match status" value="1"/>
</dbReference>
<evidence type="ECO:0000259" key="7">
    <source>
        <dbReference type="SMART" id="SM00079"/>
    </source>
</evidence>
<dbReference type="SMART" id="SM00079">
    <property type="entry name" value="PBPe"/>
    <property type="match status" value="1"/>
</dbReference>
<proteinExistence type="inferred from homology"/>
<dbReference type="GO" id="GO:0015276">
    <property type="term" value="F:ligand-gated monoatomic ion channel activity"/>
    <property type="evidence" value="ECO:0007669"/>
    <property type="project" value="InterPro"/>
</dbReference>
<name>A0A5B8SWD7_9GAMM</name>
<evidence type="ECO:0000313" key="8">
    <source>
        <dbReference type="EMBL" id="QEA40751.1"/>
    </source>
</evidence>
<evidence type="ECO:0000313" key="9">
    <source>
        <dbReference type="Proteomes" id="UP000321272"/>
    </source>
</evidence>
<dbReference type="InterPro" id="IPR001638">
    <property type="entry name" value="Solute-binding_3/MltF_N"/>
</dbReference>
<dbReference type="OrthoDB" id="9768183at2"/>
<keyword evidence="9" id="KW-1185">Reference proteome</keyword>
<evidence type="ECO:0000259" key="6">
    <source>
        <dbReference type="SMART" id="SM00062"/>
    </source>
</evidence>
<evidence type="ECO:0000256" key="5">
    <source>
        <dbReference type="SAM" id="SignalP"/>
    </source>
</evidence>
<organism evidence="8 9">
    <name type="scientific">Pistricoccus aurantiacus</name>
    <dbReference type="NCBI Taxonomy" id="1883414"/>
    <lineage>
        <taxon>Bacteria</taxon>
        <taxon>Pseudomonadati</taxon>
        <taxon>Pseudomonadota</taxon>
        <taxon>Gammaproteobacteria</taxon>
        <taxon>Oceanospirillales</taxon>
        <taxon>Halomonadaceae</taxon>
        <taxon>Pistricoccus</taxon>
    </lineage>
</organism>
<reference evidence="8 9" key="1">
    <citation type="submission" date="2019-06" db="EMBL/GenBank/DDBJ databases">
        <title>Genome analyses of bacteria isolated from kimchi.</title>
        <authorList>
            <person name="Lee S."/>
            <person name="Ahn S."/>
            <person name="Roh S."/>
        </authorList>
    </citation>
    <scope>NUCLEOTIDE SEQUENCE [LARGE SCALE GENOMIC DNA]</scope>
    <source>
        <strain evidence="8 9">CBA4606</strain>
    </source>
</reference>
<dbReference type="EMBL" id="CP042382">
    <property type="protein sequence ID" value="QEA40751.1"/>
    <property type="molecule type" value="Genomic_DNA"/>
</dbReference>
<dbReference type="PANTHER" id="PTHR35936:SF13">
    <property type="entry name" value="HISTIDINE-BINDING PERIPLASMIC PROTEIN"/>
    <property type="match status" value="1"/>
</dbReference>
<dbReference type="SUPFAM" id="SSF53850">
    <property type="entry name" value="Periplasmic binding protein-like II"/>
    <property type="match status" value="1"/>
</dbReference>
<gene>
    <name evidence="8" type="ORF">FGL86_17830</name>
</gene>
<evidence type="ECO:0000256" key="3">
    <source>
        <dbReference type="ARBA" id="ARBA00022729"/>
    </source>
</evidence>
<sequence length="263" mass="29152">MKLKLALTAGLLGTLLVTGGAYAKSDIRIAVDVPYEPMEYRTPSGELTGFDIDLGNALCEEIGIQCEWVVMAWDGIIPGLMARKYDAIMSSMTINDQRREQVLFSEPYFTPPSAWFAPKDAEIGEPSKENLDGMTVGVQRGTLQDNYVTDVYGDVVEVNRYSTADDIVLDMNAGRLDIVFLDYPVGKSTLIDSQAGDYKVVGEMITEPKKYFGDGFGIAFRKRDAELAESFNEALKKLRSNGTYDEIRNKYFEENNAASGNPQ</sequence>
<keyword evidence="3 5" id="KW-0732">Signal</keyword>
<dbReference type="PANTHER" id="PTHR35936">
    <property type="entry name" value="MEMBRANE-BOUND LYTIC MUREIN TRANSGLYCOSYLASE F"/>
    <property type="match status" value="1"/>
</dbReference>
<dbReference type="InterPro" id="IPR018313">
    <property type="entry name" value="SBP_3_CS"/>
</dbReference>
<evidence type="ECO:0000256" key="4">
    <source>
        <dbReference type="RuleBase" id="RU003744"/>
    </source>
</evidence>
<dbReference type="Pfam" id="PF00497">
    <property type="entry name" value="SBP_bac_3"/>
    <property type="match status" value="1"/>
</dbReference>
<dbReference type="RefSeq" id="WP_147186016.1">
    <property type="nucleotide sequence ID" value="NZ_CP042382.1"/>
</dbReference>
<feature type="domain" description="Solute-binding protein family 3/N-terminal" evidence="6">
    <location>
        <begin position="26"/>
        <end position="255"/>
    </location>
</feature>
<accession>A0A5B8SWD7</accession>
<evidence type="ECO:0000256" key="1">
    <source>
        <dbReference type="ARBA" id="ARBA00004196"/>
    </source>
</evidence>
<feature type="signal peptide" evidence="5">
    <location>
        <begin position="1"/>
        <end position="23"/>
    </location>
</feature>
<comment type="similarity">
    <text evidence="2 4">Belongs to the bacterial solute-binding protein 3 family.</text>
</comment>
<dbReference type="InterPro" id="IPR001320">
    <property type="entry name" value="Iontro_rcpt_C"/>
</dbReference>
<dbReference type="SMART" id="SM00062">
    <property type="entry name" value="PBPb"/>
    <property type="match status" value="1"/>
</dbReference>
<dbReference type="GO" id="GO:0030313">
    <property type="term" value="C:cell envelope"/>
    <property type="evidence" value="ECO:0007669"/>
    <property type="project" value="UniProtKB-SubCell"/>
</dbReference>
<dbReference type="PROSITE" id="PS01039">
    <property type="entry name" value="SBP_BACTERIAL_3"/>
    <property type="match status" value="1"/>
</dbReference>
<dbReference type="KEGG" id="paur:FGL86_17830"/>
<dbReference type="Gene3D" id="3.40.190.10">
    <property type="entry name" value="Periplasmic binding protein-like II"/>
    <property type="match status" value="2"/>
</dbReference>